<dbReference type="GO" id="GO:0005829">
    <property type="term" value="C:cytosol"/>
    <property type="evidence" value="ECO:0007669"/>
    <property type="project" value="TreeGrafter"/>
</dbReference>
<keyword evidence="7 11" id="KW-0067">ATP-binding</keyword>
<dbReference type="EMBL" id="WMEQ01000001">
    <property type="protein sequence ID" value="MYL32144.1"/>
    <property type="molecule type" value="Genomic_DNA"/>
</dbReference>
<feature type="binding site" evidence="11">
    <location>
        <position position="223"/>
    </location>
    <ligand>
        <name>substrate</name>
    </ligand>
</feature>
<dbReference type="InterPro" id="IPR036554">
    <property type="entry name" value="GHMP_kinase_C_sf"/>
</dbReference>
<dbReference type="GO" id="GO:0004335">
    <property type="term" value="F:galactokinase activity"/>
    <property type="evidence" value="ECO:0007669"/>
    <property type="project" value="UniProtKB-UniRule"/>
</dbReference>
<evidence type="ECO:0000256" key="5">
    <source>
        <dbReference type="ARBA" id="ARBA00022741"/>
    </source>
</evidence>
<keyword evidence="10 11" id="KW-0119">Carbohydrate metabolism</keyword>
<dbReference type="SUPFAM" id="SSF55060">
    <property type="entry name" value="GHMP Kinase, C-terminal domain"/>
    <property type="match status" value="1"/>
</dbReference>
<comment type="catalytic activity">
    <reaction evidence="11">
        <text>alpha-D-galactose + ATP = alpha-D-galactose 1-phosphate + ADP + H(+)</text>
        <dbReference type="Rhea" id="RHEA:13553"/>
        <dbReference type="ChEBI" id="CHEBI:15378"/>
        <dbReference type="ChEBI" id="CHEBI:28061"/>
        <dbReference type="ChEBI" id="CHEBI:30616"/>
        <dbReference type="ChEBI" id="CHEBI:58336"/>
        <dbReference type="ChEBI" id="CHEBI:456216"/>
        <dbReference type="EC" id="2.7.1.6"/>
    </reaction>
</comment>
<evidence type="ECO:0000259" key="14">
    <source>
        <dbReference type="Pfam" id="PF08544"/>
    </source>
</evidence>
<dbReference type="OrthoDB" id="250531at2"/>
<feature type="domain" description="Galactokinase N-terminal" evidence="15">
    <location>
        <begin position="6"/>
        <end position="56"/>
    </location>
</feature>
<reference evidence="16 17" key="1">
    <citation type="submission" date="2019-11" db="EMBL/GenBank/DDBJ databases">
        <title>Genome sequences of 17 halophilic strains isolated from different environments.</title>
        <authorList>
            <person name="Furrow R.E."/>
        </authorList>
    </citation>
    <scope>NUCLEOTIDE SEQUENCE [LARGE SCALE GENOMIC DNA]</scope>
    <source>
        <strain evidence="16 17">22514_16_FS</strain>
    </source>
</reference>
<dbReference type="InterPro" id="IPR006203">
    <property type="entry name" value="GHMP_knse_ATP-bd_CS"/>
</dbReference>
<dbReference type="Pfam" id="PF00288">
    <property type="entry name" value="GHMP_kinases_N"/>
    <property type="match status" value="1"/>
</dbReference>
<evidence type="ECO:0000256" key="11">
    <source>
        <dbReference type="HAMAP-Rule" id="MF_00246"/>
    </source>
</evidence>
<dbReference type="EC" id="2.7.1.6" evidence="11 12"/>
<feature type="site" description="Transition state stabilizer" evidence="11">
    <location>
        <position position="26"/>
    </location>
</feature>
<comment type="similarity">
    <text evidence="1 11">Belongs to the GHMP kinase family. GalK subfamily.</text>
</comment>
<evidence type="ECO:0000256" key="2">
    <source>
        <dbReference type="ARBA" id="ARBA00022490"/>
    </source>
</evidence>
<gene>
    <name evidence="11" type="primary">galK</name>
    <name evidence="16" type="ORF">GLW05_00805</name>
</gene>
<evidence type="ECO:0000256" key="4">
    <source>
        <dbReference type="ARBA" id="ARBA00022723"/>
    </source>
</evidence>
<dbReference type="Pfam" id="PF10509">
    <property type="entry name" value="GalKase_gal_bdg"/>
    <property type="match status" value="1"/>
</dbReference>
<evidence type="ECO:0000256" key="1">
    <source>
        <dbReference type="ARBA" id="ARBA00006566"/>
    </source>
</evidence>
<sequence length="391" mass="43782">MQTITETFVDIFGDDQNIESYFAPGRVNLIGEHTDYNGGHVFPVALDTGTYAVARKRMDKKLCLYSMNFEGKGIVEVNLDSLVYENDHNWANYPKGVAYSLQEQGYQLDYGLEVVYFGNIPNGAGLSSSASIELVTAVMLRDVNDLPIDMVELVQISQRAENEFVGVNCGIMDQFAIGMGRRNHAILLDCQTLDYHYTPLQLNEEVLVIANTNKRRGLTDSAYNTRREQCERALAQLQMHSPIQSLGDLTEVEFEQLSHAIENEEDCKRARHAVYENRRTILAVEKLKVGDIQAFGKLMNESHISLRDDYEVTGLELDTLVEASWEEGAIGSRMTGAGFGGCTISIVKKMDVERFKEQVGLKYKQVTGLEADFYIVNISDGAKKLEEGVTI</sequence>
<dbReference type="GO" id="GO:0006012">
    <property type="term" value="P:galactose metabolic process"/>
    <property type="evidence" value="ECO:0007669"/>
    <property type="project" value="UniProtKB-UniRule"/>
</dbReference>
<evidence type="ECO:0000256" key="10">
    <source>
        <dbReference type="ARBA" id="ARBA00023277"/>
    </source>
</evidence>
<evidence type="ECO:0000256" key="7">
    <source>
        <dbReference type="ARBA" id="ARBA00022840"/>
    </source>
</evidence>
<dbReference type="Gene3D" id="3.30.70.890">
    <property type="entry name" value="GHMP kinase, C-terminal domain"/>
    <property type="match status" value="1"/>
</dbReference>
<feature type="binding site" evidence="11">
    <location>
        <begin position="32"/>
        <end position="35"/>
    </location>
    <ligand>
        <name>substrate</name>
    </ligand>
</feature>
<dbReference type="RefSeq" id="WP_160847460.1">
    <property type="nucleotide sequence ID" value="NZ_WMEQ01000001.1"/>
</dbReference>
<evidence type="ECO:0000259" key="13">
    <source>
        <dbReference type="Pfam" id="PF00288"/>
    </source>
</evidence>
<dbReference type="GO" id="GO:0005524">
    <property type="term" value="F:ATP binding"/>
    <property type="evidence" value="ECO:0007669"/>
    <property type="project" value="UniProtKB-UniRule"/>
</dbReference>
<dbReference type="PRINTS" id="PR00473">
    <property type="entry name" value="GALCTOKINASE"/>
</dbReference>
<comment type="subcellular location">
    <subcellularLocation>
        <location evidence="11">Cytoplasm</location>
    </subcellularLocation>
</comment>
<comment type="function">
    <text evidence="11">Catalyzes the transfer of the gamma-phosphate of ATP to D-galactose to form alpha-D-galactose-1-phosphate (Gal-1-P).</text>
</comment>
<feature type="domain" description="GHMP kinase N-terminal" evidence="13">
    <location>
        <begin position="92"/>
        <end position="180"/>
    </location>
</feature>
<feature type="domain" description="GHMP kinase C-terminal" evidence="14">
    <location>
        <begin position="284"/>
        <end position="364"/>
    </location>
</feature>
<keyword evidence="3 11" id="KW-0808">Transferase</keyword>
<protein>
    <recommendedName>
        <fullName evidence="11 12">Galactokinase</fullName>
        <ecNumber evidence="11 12">2.7.1.6</ecNumber>
    </recommendedName>
    <alternativeName>
        <fullName evidence="11">Galactose kinase</fullName>
    </alternativeName>
</protein>
<dbReference type="PRINTS" id="PR00959">
    <property type="entry name" value="MEVGALKINASE"/>
</dbReference>
<keyword evidence="6 11" id="KW-0418">Kinase</keyword>
<dbReference type="GO" id="GO:0000287">
    <property type="term" value="F:magnesium ion binding"/>
    <property type="evidence" value="ECO:0007669"/>
    <property type="project" value="UniProtKB-UniRule"/>
</dbReference>
<dbReference type="UniPathway" id="UPA00214"/>
<dbReference type="PANTHER" id="PTHR10457">
    <property type="entry name" value="MEVALONATE KINASE/GALACTOKINASE"/>
    <property type="match status" value="1"/>
</dbReference>
<dbReference type="InterPro" id="IPR006204">
    <property type="entry name" value="GHMP_kinase_N_dom"/>
</dbReference>
<dbReference type="Gene3D" id="3.30.230.10">
    <property type="match status" value="1"/>
</dbReference>
<dbReference type="NCBIfam" id="NF003705">
    <property type="entry name" value="PRK05322.1"/>
    <property type="match status" value="1"/>
</dbReference>
<dbReference type="InterPro" id="IPR006206">
    <property type="entry name" value="Mevalonate/galactokinase"/>
</dbReference>
<organism evidence="16 17">
    <name type="scientific">Pontibacillus yanchengensis</name>
    <dbReference type="NCBI Taxonomy" id="462910"/>
    <lineage>
        <taxon>Bacteria</taxon>
        <taxon>Bacillati</taxon>
        <taxon>Bacillota</taxon>
        <taxon>Bacilli</taxon>
        <taxon>Bacillales</taxon>
        <taxon>Bacillaceae</taxon>
        <taxon>Pontibacillus</taxon>
    </lineage>
</organism>
<dbReference type="AlphaFoldDB" id="A0A6I4ZSG6"/>
<dbReference type="Pfam" id="PF08544">
    <property type="entry name" value="GHMP_kinases_C"/>
    <property type="match status" value="1"/>
</dbReference>
<evidence type="ECO:0000256" key="6">
    <source>
        <dbReference type="ARBA" id="ARBA00022777"/>
    </source>
</evidence>
<dbReference type="NCBIfam" id="TIGR00131">
    <property type="entry name" value="gal_kin"/>
    <property type="match status" value="1"/>
</dbReference>
<evidence type="ECO:0000256" key="3">
    <source>
        <dbReference type="ARBA" id="ARBA00022679"/>
    </source>
</evidence>
<dbReference type="InterPro" id="IPR014721">
    <property type="entry name" value="Ribsml_uS5_D2-typ_fold_subgr"/>
</dbReference>
<dbReference type="PIRSF" id="PIRSF000530">
    <property type="entry name" value="Galactokinase"/>
    <property type="match status" value="1"/>
</dbReference>
<dbReference type="InterPro" id="IPR019539">
    <property type="entry name" value="GalKase_N"/>
</dbReference>
<comment type="pathway">
    <text evidence="11">Carbohydrate metabolism; galactose metabolism.</text>
</comment>
<dbReference type="SUPFAM" id="SSF54211">
    <property type="entry name" value="Ribosomal protein S5 domain 2-like"/>
    <property type="match status" value="1"/>
</dbReference>
<feature type="binding site" evidence="11">
    <location>
        <position position="66"/>
    </location>
    <ligand>
        <name>ATP</name>
        <dbReference type="ChEBI" id="CHEBI:30616"/>
    </ligand>
</feature>
<dbReference type="PANTHER" id="PTHR10457:SF7">
    <property type="entry name" value="GALACTOKINASE-RELATED"/>
    <property type="match status" value="1"/>
</dbReference>
<keyword evidence="9 11" id="KW-0299">Galactose metabolism</keyword>
<feature type="binding site" evidence="11">
    <location>
        <begin position="123"/>
        <end position="129"/>
    </location>
    <ligand>
        <name>ATP</name>
        <dbReference type="ChEBI" id="CHEBI:30616"/>
    </ligand>
</feature>
<feature type="binding site" evidence="11">
    <location>
        <position position="129"/>
    </location>
    <ligand>
        <name>Mg(2+)</name>
        <dbReference type="ChEBI" id="CHEBI:18420"/>
    </ligand>
</feature>
<evidence type="ECO:0000259" key="15">
    <source>
        <dbReference type="Pfam" id="PF10509"/>
    </source>
</evidence>
<keyword evidence="8 11" id="KW-0460">Magnesium</keyword>
<dbReference type="InterPro" id="IPR022963">
    <property type="entry name" value="Galactokinase_bac"/>
</dbReference>
<dbReference type="InterPro" id="IPR013750">
    <property type="entry name" value="GHMP_kinase_C_dom"/>
</dbReference>
<dbReference type="PROSITE" id="PS00106">
    <property type="entry name" value="GALACTOKINASE"/>
    <property type="match status" value="1"/>
</dbReference>
<evidence type="ECO:0000256" key="9">
    <source>
        <dbReference type="ARBA" id="ARBA00023144"/>
    </source>
</evidence>
<evidence type="ECO:0000313" key="16">
    <source>
        <dbReference type="EMBL" id="MYL32144.1"/>
    </source>
</evidence>
<keyword evidence="4 11" id="KW-0479">Metal-binding</keyword>
<accession>A0A6I4ZSG6</accession>
<dbReference type="InterPro" id="IPR020568">
    <property type="entry name" value="Ribosomal_Su5_D2-typ_SF"/>
</dbReference>
<comment type="caution">
    <text evidence="16">The sequence shown here is derived from an EMBL/GenBank/DDBJ whole genome shotgun (WGS) entry which is preliminary data.</text>
</comment>
<dbReference type="HAMAP" id="MF_00246">
    <property type="entry name" value="Galactokinase"/>
    <property type="match status" value="1"/>
</dbReference>
<evidence type="ECO:0000256" key="12">
    <source>
        <dbReference type="NCBIfam" id="TIGR00131"/>
    </source>
</evidence>
<proteinExistence type="inferred from homology"/>
<dbReference type="FunFam" id="3.30.70.890:FF:000001">
    <property type="entry name" value="Galactokinase"/>
    <property type="match status" value="1"/>
</dbReference>
<dbReference type="InterPro" id="IPR000705">
    <property type="entry name" value="Galactokinase"/>
</dbReference>
<feature type="active site" description="Proton acceptor" evidence="11">
    <location>
        <position position="173"/>
    </location>
</feature>
<dbReference type="PROSITE" id="PS00627">
    <property type="entry name" value="GHMP_KINASES_ATP"/>
    <property type="match status" value="1"/>
</dbReference>
<name>A0A6I4ZSG6_9BACI</name>
<evidence type="ECO:0000256" key="8">
    <source>
        <dbReference type="ARBA" id="ARBA00022842"/>
    </source>
</evidence>
<evidence type="ECO:0000313" key="17">
    <source>
        <dbReference type="Proteomes" id="UP000468638"/>
    </source>
</evidence>
<dbReference type="InterPro" id="IPR019741">
    <property type="entry name" value="Galactokinase_CS"/>
</dbReference>
<dbReference type="Proteomes" id="UP000468638">
    <property type="component" value="Unassembled WGS sequence"/>
</dbReference>
<keyword evidence="5 11" id="KW-0547">Nucleotide-binding</keyword>
<dbReference type="FunFam" id="3.30.230.10:FF:000017">
    <property type="entry name" value="Galactokinase"/>
    <property type="match status" value="1"/>
</dbReference>
<feature type="binding site" evidence="11">
    <location>
        <position position="161"/>
    </location>
    <ligand>
        <name>Mg(2+)</name>
        <dbReference type="ChEBI" id="CHEBI:18420"/>
    </ligand>
</feature>
<keyword evidence="2 11" id="KW-0963">Cytoplasm</keyword>